<organism evidence="2 3">
    <name type="scientific">Collichthys lucidus</name>
    <name type="common">Big head croaker</name>
    <name type="synonym">Sciaena lucida</name>
    <dbReference type="NCBI Taxonomy" id="240159"/>
    <lineage>
        <taxon>Eukaryota</taxon>
        <taxon>Metazoa</taxon>
        <taxon>Chordata</taxon>
        <taxon>Craniata</taxon>
        <taxon>Vertebrata</taxon>
        <taxon>Euteleostomi</taxon>
        <taxon>Actinopterygii</taxon>
        <taxon>Neopterygii</taxon>
        <taxon>Teleostei</taxon>
        <taxon>Neoteleostei</taxon>
        <taxon>Acanthomorphata</taxon>
        <taxon>Eupercaria</taxon>
        <taxon>Sciaenidae</taxon>
        <taxon>Collichthys</taxon>
    </lineage>
</organism>
<evidence type="ECO:0000313" key="3">
    <source>
        <dbReference type="Proteomes" id="UP000298787"/>
    </source>
</evidence>
<gene>
    <name evidence="2" type="ORF">D9C73_018890</name>
</gene>
<name>A0A4V6ARG4_COLLU</name>
<feature type="compositionally biased region" description="Low complexity" evidence="1">
    <location>
        <begin position="24"/>
        <end position="35"/>
    </location>
</feature>
<feature type="region of interest" description="Disordered" evidence="1">
    <location>
        <begin position="24"/>
        <end position="66"/>
    </location>
</feature>
<reference evidence="2 3" key="1">
    <citation type="submission" date="2019-01" db="EMBL/GenBank/DDBJ databases">
        <title>Genome Assembly of Collichthys lucidus.</title>
        <authorList>
            <person name="Cai M."/>
            <person name="Xiao S."/>
        </authorList>
    </citation>
    <scope>NUCLEOTIDE SEQUENCE [LARGE SCALE GENOMIC DNA]</scope>
    <source>
        <strain evidence="2">JT15FE1705JMU</strain>
        <tissue evidence="2">Muscle</tissue>
    </source>
</reference>
<dbReference type="STRING" id="240159.A0A4V6ARG4"/>
<evidence type="ECO:0000256" key="1">
    <source>
        <dbReference type="SAM" id="MobiDB-lite"/>
    </source>
</evidence>
<protein>
    <submittedName>
        <fullName evidence="2">Rho GTPase-activating protein 24</fullName>
    </submittedName>
</protein>
<dbReference type="EMBL" id="CM014093">
    <property type="protein sequence ID" value="TKS84342.1"/>
    <property type="molecule type" value="Genomic_DNA"/>
</dbReference>
<dbReference type="AlphaFoldDB" id="A0A4V6ARG4"/>
<accession>A0A4V6ARG4</accession>
<dbReference type="Proteomes" id="UP000298787">
    <property type="component" value="Chromosome 16"/>
</dbReference>
<proteinExistence type="predicted"/>
<feature type="compositionally biased region" description="Basic and acidic residues" evidence="1">
    <location>
        <begin position="36"/>
        <end position="51"/>
    </location>
</feature>
<sequence>MVILYTAATLPHFITAQLHHSDLSPGSYTPSSQSSRDADAHDDAKSSDKHGTIFLPGNKVTEHPTSGDDGGKFLFEVIPDTVKLLTQTKTRGFEYDYPHAHYKGPVGLLKHITADLTRVSAGIPPLNIHHSLTLTENKNMACYEAANKEV</sequence>
<evidence type="ECO:0000313" key="2">
    <source>
        <dbReference type="EMBL" id="TKS84342.1"/>
    </source>
</evidence>
<keyword evidence="3" id="KW-1185">Reference proteome</keyword>